<comment type="catalytic activity">
    <reaction evidence="4">
        <text>N(1)-(5-phospho-beta-D-ribosyl)glycinamide + (6R)-10-formyltetrahydrofolate = N(2)-formyl-N(1)-(5-phospho-beta-D-ribosyl)glycinamide + (6S)-5,6,7,8-tetrahydrofolate + H(+)</text>
        <dbReference type="Rhea" id="RHEA:15053"/>
        <dbReference type="ChEBI" id="CHEBI:15378"/>
        <dbReference type="ChEBI" id="CHEBI:57453"/>
        <dbReference type="ChEBI" id="CHEBI:143788"/>
        <dbReference type="ChEBI" id="CHEBI:147286"/>
        <dbReference type="ChEBI" id="CHEBI:195366"/>
        <dbReference type="EC" id="2.1.2.2"/>
    </reaction>
</comment>
<keyword evidence="3 4" id="KW-0658">Purine biosynthesis</keyword>
<evidence type="ECO:0000313" key="6">
    <source>
        <dbReference type="EMBL" id="ADI18116.1"/>
    </source>
</evidence>
<evidence type="ECO:0000256" key="1">
    <source>
        <dbReference type="ARBA" id="ARBA00005054"/>
    </source>
</evidence>
<dbReference type="SUPFAM" id="SSF53328">
    <property type="entry name" value="Formyltransferase"/>
    <property type="match status" value="1"/>
</dbReference>
<proteinExistence type="inferred from homology"/>
<dbReference type="EMBL" id="GU474881">
    <property type="protein sequence ID" value="ADI18116.1"/>
    <property type="molecule type" value="Genomic_DNA"/>
</dbReference>
<organism evidence="6">
    <name type="scientific">uncultured Acidobacteriales bacterium HF0200_23L05</name>
    <dbReference type="NCBI Taxonomy" id="710732"/>
    <lineage>
        <taxon>Bacteria</taxon>
        <taxon>Pseudomonadati</taxon>
        <taxon>Acidobacteriota</taxon>
        <taxon>Terriglobia</taxon>
        <taxon>Terriglobales</taxon>
        <taxon>environmental samples</taxon>
    </lineage>
</organism>
<feature type="active site" description="Proton donor" evidence="4">
    <location>
        <position position="110"/>
    </location>
</feature>
<evidence type="ECO:0000256" key="4">
    <source>
        <dbReference type="HAMAP-Rule" id="MF_01930"/>
    </source>
</evidence>
<dbReference type="GO" id="GO:0004644">
    <property type="term" value="F:phosphoribosylglycinamide formyltransferase activity"/>
    <property type="evidence" value="ECO:0007669"/>
    <property type="project" value="UniProtKB-UniRule"/>
</dbReference>
<dbReference type="EC" id="2.1.2.2" evidence="4"/>
<reference evidence="6" key="1">
    <citation type="journal article" date="2011" name="Environ. Microbiol.">
        <title>Time-series analyses of Monterey Bay coastal microbial picoplankton using a 'genome proxy' microarray.</title>
        <authorList>
            <person name="Rich V.I."/>
            <person name="Pham V.D."/>
            <person name="Eppley J."/>
            <person name="Shi Y."/>
            <person name="DeLong E.F."/>
        </authorList>
    </citation>
    <scope>NUCLEOTIDE SEQUENCE</scope>
</reference>
<protein>
    <recommendedName>
        <fullName evidence="4">Phosphoribosylglycinamide formyltransferase</fullName>
        <ecNumber evidence="4">2.1.2.2</ecNumber>
    </recommendedName>
    <alternativeName>
        <fullName evidence="4">5'-phosphoribosylglycinamide transformylase</fullName>
    </alternativeName>
    <alternativeName>
        <fullName evidence="4">GAR transformylase</fullName>
        <shortName evidence="4">GART</shortName>
    </alternativeName>
</protein>
<dbReference type="InterPro" id="IPR002376">
    <property type="entry name" value="Formyl_transf_N"/>
</dbReference>
<dbReference type="NCBIfam" id="TIGR00639">
    <property type="entry name" value="PurN"/>
    <property type="match status" value="1"/>
</dbReference>
<keyword evidence="2 4" id="KW-0808">Transferase</keyword>
<dbReference type="Gene3D" id="3.40.50.170">
    <property type="entry name" value="Formyl transferase, N-terminal domain"/>
    <property type="match status" value="1"/>
</dbReference>
<comment type="similarity">
    <text evidence="4">Belongs to the GART family.</text>
</comment>
<dbReference type="UniPathway" id="UPA00074">
    <property type="reaction ID" value="UER00126"/>
</dbReference>
<comment type="function">
    <text evidence="4">Catalyzes the transfer of a formyl group from 10-formyltetrahydrofolate to 5-phospho-ribosyl-glycinamide (GAR), producing 5-phospho-ribosyl-N-formylglycinamide (FGAR) and tetrahydrofolate.</text>
</comment>
<gene>
    <name evidence="4" type="primary">purN</name>
</gene>
<feature type="binding site" evidence="4">
    <location>
        <position position="108"/>
    </location>
    <ligand>
        <name>(6R)-10-formyltetrahydrofolate</name>
        <dbReference type="ChEBI" id="CHEBI:195366"/>
    </ligand>
</feature>
<feature type="binding site" evidence="4">
    <location>
        <position position="66"/>
    </location>
    <ligand>
        <name>(6R)-10-formyltetrahydrofolate</name>
        <dbReference type="ChEBI" id="CHEBI:195366"/>
    </ligand>
</feature>
<sequence length="200" mass="21666">MNRRLGVLISGRGSNLQSIIDAIDNGKLAAEIAVVISNKPGAHGLARARKAGIETVVLSHQDYPSRELFDLAVVDELRARDVGLVCLAGFMRLLSPAFISAFPNAILNIHPSLLPAFVGLDAQEQAWCYGVKIAGATVHIVTAELDSGPIVCQAAITINEAETAEMVASRILTEEHRIYPEAIKTMLNGRWRIEGRRFIS</sequence>
<accession>E0XUM5</accession>
<dbReference type="GO" id="GO:0005737">
    <property type="term" value="C:cytoplasm"/>
    <property type="evidence" value="ECO:0007669"/>
    <property type="project" value="TreeGrafter"/>
</dbReference>
<evidence type="ECO:0000256" key="3">
    <source>
        <dbReference type="ARBA" id="ARBA00022755"/>
    </source>
</evidence>
<dbReference type="InterPro" id="IPR004607">
    <property type="entry name" value="GART"/>
</dbReference>
<feature type="binding site" evidence="4">
    <location>
        <begin position="91"/>
        <end position="94"/>
    </location>
    <ligand>
        <name>(6R)-10-formyltetrahydrofolate</name>
        <dbReference type="ChEBI" id="CHEBI:195366"/>
    </ligand>
</feature>
<evidence type="ECO:0000259" key="5">
    <source>
        <dbReference type="Pfam" id="PF00551"/>
    </source>
</evidence>
<feature type="domain" description="Formyl transferase N-terminal" evidence="5">
    <location>
        <begin position="4"/>
        <end position="183"/>
    </location>
</feature>
<evidence type="ECO:0000256" key="2">
    <source>
        <dbReference type="ARBA" id="ARBA00022679"/>
    </source>
</evidence>
<feature type="site" description="Raises pKa of active site His" evidence="4">
    <location>
        <position position="146"/>
    </location>
</feature>
<dbReference type="AlphaFoldDB" id="E0XUM5"/>
<name>E0XUM5_9BACT</name>
<dbReference type="PANTHER" id="PTHR43369:SF2">
    <property type="entry name" value="PHOSPHORIBOSYLGLYCINAMIDE FORMYLTRANSFERASE"/>
    <property type="match status" value="1"/>
</dbReference>
<dbReference type="CDD" id="cd08645">
    <property type="entry name" value="FMT_core_GART"/>
    <property type="match status" value="1"/>
</dbReference>
<dbReference type="FunFam" id="3.40.50.170:FF:000007">
    <property type="entry name" value="Phosphoribosylglycinamide formyltransferase"/>
    <property type="match status" value="1"/>
</dbReference>
<dbReference type="HAMAP" id="MF_01930">
    <property type="entry name" value="PurN"/>
    <property type="match status" value="1"/>
</dbReference>
<dbReference type="Pfam" id="PF00551">
    <property type="entry name" value="Formyl_trans_N"/>
    <property type="match status" value="1"/>
</dbReference>
<dbReference type="GO" id="GO:0006189">
    <property type="term" value="P:'de novo' IMP biosynthetic process"/>
    <property type="evidence" value="ECO:0007669"/>
    <property type="project" value="UniProtKB-UniRule"/>
</dbReference>
<dbReference type="PANTHER" id="PTHR43369">
    <property type="entry name" value="PHOSPHORIBOSYLGLYCINAMIDE FORMYLTRANSFERASE"/>
    <property type="match status" value="1"/>
</dbReference>
<comment type="pathway">
    <text evidence="1 4">Purine metabolism; IMP biosynthesis via de novo pathway; N(2)-formyl-N(1)-(5-phospho-D-ribosyl)glycinamide from N(1)-(5-phospho-D-ribosyl)glycinamide (10-formyl THF route): step 1/1.</text>
</comment>
<feature type="binding site" evidence="4">
    <location>
        <begin position="13"/>
        <end position="15"/>
    </location>
    <ligand>
        <name>N(1)-(5-phospho-beta-D-ribosyl)glycinamide</name>
        <dbReference type="ChEBI" id="CHEBI:143788"/>
    </ligand>
</feature>
<dbReference type="InterPro" id="IPR036477">
    <property type="entry name" value="Formyl_transf_N_sf"/>
</dbReference>